<keyword evidence="2" id="KW-0378">Hydrolase</keyword>
<evidence type="ECO:0000256" key="1">
    <source>
        <dbReference type="SAM" id="MobiDB-lite"/>
    </source>
</evidence>
<dbReference type="InterPro" id="IPR051132">
    <property type="entry name" value="3-5_Exonuclease_domain"/>
</dbReference>
<feature type="compositionally biased region" description="Polar residues" evidence="1">
    <location>
        <begin position="552"/>
        <end position="561"/>
    </location>
</feature>
<accession>A0A162YCB9</accession>
<dbReference type="CDD" id="cd06141">
    <property type="entry name" value="WRN_exo"/>
    <property type="match status" value="1"/>
</dbReference>
<dbReference type="InterPro" id="IPR010997">
    <property type="entry name" value="HRDC-like_sf"/>
</dbReference>
<dbReference type="GO" id="GO:0000166">
    <property type="term" value="F:nucleotide binding"/>
    <property type="evidence" value="ECO:0007669"/>
    <property type="project" value="InterPro"/>
</dbReference>
<keyword evidence="3" id="KW-1185">Reference proteome</keyword>
<dbReference type="InterPro" id="IPR044876">
    <property type="entry name" value="HRDC_dom_sf"/>
</dbReference>
<gene>
    <name evidence="2" type="ORF">ST47_g8925</name>
</gene>
<dbReference type="InterPro" id="IPR002562">
    <property type="entry name" value="3'-5'_exonuclease_dom"/>
</dbReference>
<dbReference type="SUPFAM" id="SSF53098">
    <property type="entry name" value="Ribonuclease H-like"/>
    <property type="match status" value="1"/>
</dbReference>
<dbReference type="OrthoDB" id="1920326at2759"/>
<proteinExistence type="predicted"/>
<feature type="region of interest" description="Disordered" evidence="1">
    <location>
        <begin position="498"/>
        <end position="575"/>
    </location>
</feature>
<comment type="caution">
    <text evidence="2">The sequence shown here is derived from an EMBL/GenBank/DDBJ whole genome shotgun (WGS) entry which is preliminary data.</text>
</comment>
<dbReference type="InterPro" id="IPR012337">
    <property type="entry name" value="RNaseH-like_sf"/>
</dbReference>
<dbReference type="SMART" id="SM00341">
    <property type="entry name" value="HRDC"/>
    <property type="match status" value="1"/>
</dbReference>
<dbReference type="STRING" id="5454.A0A162YCB9"/>
<dbReference type="Pfam" id="PF01612">
    <property type="entry name" value="DNA_pol_A_exo1"/>
    <property type="match status" value="1"/>
</dbReference>
<evidence type="ECO:0000313" key="3">
    <source>
        <dbReference type="Proteomes" id="UP000076837"/>
    </source>
</evidence>
<dbReference type="GO" id="GO:0003676">
    <property type="term" value="F:nucleic acid binding"/>
    <property type="evidence" value="ECO:0007669"/>
    <property type="project" value="InterPro"/>
</dbReference>
<dbReference type="Gene3D" id="3.30.420.10">
    <property type="entry name" value="Ribonuclease H-like superfamily/Ribonuclease H"/>
    <property type="match status" value="1"/>
</dbReference>
<feature type="region of interest" description="Disordered" evidence="1">
    <location>
        <begin position="316"/>
        <end position="336"/>
    </location>
</feature>
<dbReference type="InterPro" id="IPR002121">
    <property type="entry name" value="HRDC_dom"/>
</dbReference>
<dbReference type="Pfam" id="PF00570">
    <property type="entry name" value="HRDC"/>
    <property type="match status" value="1"/>
</dbReference>
<dbReference type="SUPFAM" id="SSF47819">
    <property type="entry name" value="HRDC-like"/>
    <property type="match status" value="2"/>
</dbReference>
<dbReference type="Proteomes" id="UP000076837">
    <property type="component" value="Unassembled WGS sequence"/>
</dbReference>
<feature type="region of interest" description="Disordered" evidence="1">
    <location>
        <begin position="450"/>
        <end position="481"/>
    </location>
</feature>
<name>A0A162YCB9_DIDRA</name>
<sequence length="655" mass="72245">MTDPASKAGTLKNATSALSAEKARWPLAFKIQPQAPQGSSAFGVPWTNRKPTKTWWSHVLYRGPNNERVKILYSKTKADSEVLARQFLGEEVVGFDMEWPWDDWKRANKLQNKIGLIQVATEDKVALFHIGLHTGETTDDILAPSLRKLIESASIGKIGVGILNADFARLSKYFKVHPKAAIELSHLHRLVTFGGRKPELVSTKMTSLANQVEQHLGHPLYKGNVRTSDWSQPLSREQIKYAAGDAYAGIMLYHCLNYKRLQMKPTPPLPIHAEKYLGLKVGGIGSLHLEPVEEGGKMMSSAFFFGVATAPEDVSKSREAAKSSGSGGKVPAARSEVIKTRTPSLDPTSQALYEELCLRRTAFAVESQVSEYRVATNLVLTQLAQERPLNSEALLKIKGIGAVQEKRYGRGWIAVISSFMDKEGIRKSERAADVSTETVSKEAVGVALPCTRSRHSRQRARETADSSPAFGTPPRARTRQLHTGLSLALAETGISASASTTEASDDSLPCLDFGDHPWRRSPGAKRKRRESPSQADTPPHQRHEQGVAPSASLRTKTTAASSWKPDSPPQRPLTPRSMVFRNKLIALSRQVARRQQLDASTLVSGKTLELLARRPPQTHEELRRVPGVEGFFRACVETNVDLLERMGRFWPGRVG</sequence>
<dbReference type="PANTHER" id="PTHR13620:SF104">
    <property type="entry name" value="EXONUCLEASE 3'-5' DOMAIN-CONTAINING PROTEIN 2"/>
    <property type="match status" value="1"/>
</dbReference>
<dbReference type="PANTHER" id="PTHR13620">
    <property type="entry name" value="3-5 EXONUCLEASE"/>
    <property type="match status" value="1"/>
</dbReference>
<dbReference type="GO" id="GO:0005634">
    <property type="term" value="C:nucleus"/>
    <property type="evidence" value="ECO:0007669"/>
    <property type="project" value="TreeGrafter"/>
</dbReference>
<dbReference type="Gene3D" id="1.10.150.80">
    <property type="entry name" value="HRDC domain"/>
    <property type="match status" value="2"/>
</dbReference>
<keyword evidence="2" id="KW-0269">Exonuclease</keyword>
<organism evidence="2 3">
    <name type="scientific">Didymella rabiei</name>
    <name type="common">Chickpea ascochyta blight fungus</name>
    <name type="synonym">Mycosphaerella rabiei</name>
    <dbReference type="NCBI Taxonomy" id="5454"/>
    <lineage>
        <taxon>Eukaryota</taxon>
        <taxon>Fungi</taxon>
        <taxon>Dikarya</taxon>
        <taxon>Ascomycota</taxon>
        <taxon>Pezizomycotina</taxon>
        <taxon>Dothideomycetes</taxon>
        <taxon>Pleosporomycetidae</taxon>
        <taxon>Pleosporales</taxon>
        <taxon>Pleosporineae</taxon>
        <taxon>Didymellaceae</taxon>
        <taxon>Ascochyta</taxon>
    </lineage>
</organism>
<dbReference type="GO" id="GO:0006139">
    <property type="term" value="P:nucleobase-containing compound metabolic process"/>
    <property type="evidence" value="ECO:0007669"/>
    <property type="project" value="InterPro"/>
</dbReference>
<dbReference type="PROSITE" id="PS50967">
    <property type="entry name" value="HRDC"/>
    <property type="match status" value="1"/>
</dbReference>
<dbReference type="GO" id="GO:0005737">
    <property type="term" value="C:cytoplasm"/>
    <property type="evidence" value="ECO:0007669"/>
    <property type="project" value="TreeGrafter"/>
</dbReference>
<evidence type="ECO:0000313" key="2">
    <source>
        <dbReference type="EMBL" id="KZM19952.1"/>
    </source>
</evidence>
<dbReference type="AlphaFoldDB" id="A0A162YCB9"/>
<dbReference type="EMBL" id="JYNV01000289">
    <property type="protein sequence ID" value="KZM19952.1"/>
    <property type="molecule type" value="Genomic_DNA"/>
</dbReference>
<protein>
    <submittedName>
        <fullName evidence="2">3'-5' exonuclease</fullName>
    </submittedName>
</protein>
<reference evidence="2 3" key="1">
    <citation type="journal article" date="2016" name="Sci. Rep.">
        <title>Draft genome sequencing and secretome analysis of fungal phytopathogen Ascochyta rabiei provides insight into the necrotrophic effector repertoire.</title>
        <authorList>
            <person name="Verma S."/>
            <person name="Gazara R.K."/>
            <person name="Nizam S."/>
            <person name="Parween S."/>
            <person name="Chattopadhyay D."/>
            <person name="Verma P.K."/>
        </authorList>
    </citation>
    <scope>NUCLEOTIDE SEQUENCE [LARGE SCALE GENOMIC DNA]</scope>
    <source>
        <strain evidence="2 3">ArDII</strain>
    </source>
</reference>
<keyword evidence="2" id="KW-0540">Nuclease</keyword>
<dbReference type="GO" id="GO:0008408">
    <property type="term" value="F:3'-5' exonuclease activity"/>
    <property type="evidence" value="ECO:0007669"/>
    <property type="project" value="InterPro"/>
</dbReference>
<dbReference type="InterPro" id="IPR036397">
    <property type="entry name" value="RNaseH_sf"/>
</dbReference>